<dbReference type="PANTHER" id="PTHR24111">
    <property type="entry name" value="LEUCINE-RICH REPEAT-CONTAINING PROTEIN 34"/>
    <property type="match status" value="1"/>
</dbReference>
<dbReference type="PANTHER" id="PTHR24111:SF0">
    <property type="entry name" value="LEUCINE-RICH REPEAT-CONTAINING PROTEIN"/>
    <property type="match status" value="1"/>
</dbReference>
<dbReference type="EMBL" id="UGOD01000001">
    <property type="protein sequence ID" value="STX52256.1"/>
    <property type="molecule type" value="Genomic_DNA"/>
</dbReference>
<sequence>MVDFNALYTPGSTELNLSGKDVSADDITDLITFLKSHPNITSLDLSRNNLGPIGAKNLVRALREEKIKVTTLNLSNNYLGKAGIENFAIHNDSITDVDLSFNQGGPESLKLFAKYNNKVTTLNFNLNDVGDAGLIAFSQLNSTVRHLTINYNNISPVGVLEFCRHNTKINTITLQGNKLDDNSAKALACNTYIQFADLNSNRNVTQLGKRALHETRSEVKANYGKELGIIEKQPKTISLLKLSANSTDKFFRRNSVDPNTLVEDFDLPNDVSSEFNIEN</sequence>
<proteinExistence type="predicted"/>
<gene>
    <name evidence="2" type="primary">legL1</name>
    <name evidence="2" type="ORF">NCTC13316_02360</name>
</gene>
<dbReference type="InterPro" id="IPR052201">
    <property type="entry name" value="LRR-containing_regulator"/>
</dbReference>
<dbReference type="AlphaFoldDB" id="A0A378JLQ4"/>
<organism evidence="2 3">
    <name type="scientific">Legionella busanensis</name>
    <dbReference type="NCBI Taxonomy" id="190655"/>
    <lineage>
        <taxon>Bacteria</taxon>
        <taxon>Pseudomonadati</taxon>
        <taxon>Pseudomonadota</taxon>
        <taxon>Gammaproteobacteria</taxon>
        <taxon>Legionellales</taxon>
        <taxon>Legionellaceae</taxon>
        <taxon>Legionella</taxon>
    </lineage>
</organism>
<evidence type="ECO:0000313" key="2">
    <source>
        <dbReference type="EMBL" id="STX52256.1"/>
    </source>
</evidence>
<name>A0A378JLQ4_9GAMM</name>
<accession>A0A378JLQ4</accession>
<dbReference type="Proteomes" id="UP000254794">
    <property type="component" value="Unassembled WGS sequence"/>
</dbReference>
<dbReference type="InterPro" id="IPR001611">
    <property type="entry name" value="Leu-rich_rpt"/>
</dbReference>
<dbReference type="Pfam" id="PF13516">
    <property type="entry name" value="LRR_6"/>
    <property type="match status" value="5"/>
</dbReference>
<dbReference type="SUPFAM" id="SSF52047">
    <property type="entry name" value="RNI-like"/>
    <property type="match status" value="1"/>
</dbReference>
<keyword evidence="1" id="KW-0677">Repeat</keyword>
<evidence type="ECO:0000313" key="3">
    <source>
        <dbReference type="Proteomes" id="UP000254794"/>
    </source>
</evidence>
<dbReference type="Gene3D" id="3.80.10.10">
    <property type="entry name" value="Ribonuclease Inhibitor"/>
    <property type="match status" value="1"/>
</dbReference>
<evidence type="ECO:0000256" key="1">
    <source>
        <dbReference type="ARBA" id="ARBA00022737"/>
    </source>
</evidence>
<keyword evidence="3" id="KW-1185">Reference proteome</keyword>
<dbReference type="InterPro" id="IPR032675">
    <property type="entry name" value="LRR_dom_sf"/>
</dbReference>
<reference evidence="2 3" key="1">
    <citation type="submission" date="2018-06" db="EMBL/GenBank/DDBJ databases">
        <authorList>
            <consortium name="Pathogen Informatics"/>
            <person name="Doyle S."/>
        </authorList>
    </citation>
    <scope>NUCLEOTIDE SEQUENCE [LARGE SCALE GENOMIC DNA]</scope>
    <source>
        <strain evidence="2 3">NCTC13316</strain>
    </source>
</reference>
<protein>
    <submittedName>
        <fullName evidence="2">Gala protein type 1, 3 or 4</fullName>
    </submittedName>
</protein>
<dbReference type="RefSeq" id="WP_115331827.1">
    <property type="nucleotide sequence ID" value="NZ_CAAAHP010000005.1"/>
</dbReference>
<dbReference type="OrthoDB" id="5651508at2"/>